<dbReference type="Proteomes" id="UP000250043">
    <property type="component" value="Unassembled WGS sequence"/>
</dbReference>
<sequence length="267" mass="29624">MHPFILVAPATRGLSLALTRYYLRTTDLPVFATYRSGDANDIKKNMLSTLANVDPARLKLLHLELTSEDSMASAADALSEALPQDTKPFIHTALLTGGVLYPERKPSDLDHSNLLHTFQINVISHLLLIKHFLRFLPTPEMAQDISAAPSSQERALSRWVHVSARVGSISDNRLGGWYSYRASKAALNQVIRTTDLHLKSKKIPAMCVGVHPGTVRTELSKQFWQGVPESKLFEPDDAAQKLGEVVKSLEAKQRGKIWDWAGNEVPP</sequence>
<dbReference type="GO" id="GO:0016491">
    <property type="term" value="F:oxidoreductase activity"/>
    <property type="evidence" value="ECO:0007669"/>
    <property type="project" value="TreeGrafter"/>
</dbReference>
<dbReference type="InterPro" id="IPR036291">
    <property type="entry name" value="NAD(P)-bd_dom_sf"/>
</dbReference>
<dbReference type="SUPFAM" id="SSF51735">
    <property type="entry name" value="NAD(P)-binding Rossmann-fold domains"/>
    <property type="match status" value="1"/>
</dbReference>
<dbReference type="PANTHER" id="PTHR43544">
    <property type="entry name" value="SHORT-CHAIN DEHYDROGENASE/REDUCTASE"/>
    <property type="match status" value="1"/>
</dbReference>
<evidence type="ECO:0000313" key="3">
    <source>
        <dbReference type="Proteomes" id="UP000250043"/>
    </source>
</evidence>
<keyword evidence="3" id="KW-1185">Reference proteome</keyword>
<dbReference type="GO" id="GO:0005737">
    <property type="term" value="C:cytoplasm"/>
    <property type="evidence" value="ECO:0007669"/>
    <property type="project" value="TreeGrafter"/>
</dbReference>
<dbReference type="InterPro" id="IPR051468">
    <property type="entry name" value="Fungal_SecMetab_SDRs"/>
</dbReference>
<dbReference type="InterPro" id="IPR002347">
    <property type="entry name" value="SDR_fam"/>
</dbReference>
<dbReference type="EMBL" id="KV722353">
    <property type="protein sequence ID" value="OCH93557.1"/>
    <property type="molecule type" value="Genomic_DNA"/>
</dbReference>
<gene>
    <name evidence="2" type="ORF">OBBRIDRAFT_771262</name>
</gene>
<evidence type="ECO:0000256" key="1">
    <source>
        <dbReference type="ARBA" id="ARBA00006484"/>
    </source>
</evidence>
<organism evidence="2 3">
    <name type="scientific">Obba rivulosa</name>
    <dbReference type="NCBI Taxonomy" id="1052685"/>
    <lineage>
        <taxon>Eukaryota</taxon>
        <taxon>Fungi</taxon>
        <taxon>Dikarya</taxon>
        <taxon>Basidiomycota</taxon>
        <taxon>Agaricomycotina</taxon>
        <taxon>Agaricomycetes</taxon>
        <taxon>Polyporales</taxon>
        <taxon>Gelatoporiaceae</taxon>
        <taxon>Obba</taxon>
    </lineage>
</organism>
<dbReference type="OrthoDB" id="5296at2759"/>
<dbReference type="Pfam" id="PF00106">
    <property type="entry name" value="adh_short"/>
    <property type="match status" value="1"/>
</dbReference>
<name>A0A8E2J2U5_9APHY</name>
<comment type="similarity">
    <text evidence="1">Belongs to the short-chain dehydrogenases/reductases (SDR) family.</text>
</comment>
<dbReference type="AlphaFoldDB" id="A0A8E2J2U5"/>
<dbReference type="PANTHER" id="PTHR43544:SF12">
    <property type="entry name" value="NAD(P)-BINDING ROSSMANN-FOLD SUPERFAMILY PROTEIN"/>
    <property type="match status" value="1"/>
</dbReference>
<accession>A0A8E2J2U5</accession>
<protein>
    <submittedName>
        <fullName evidence="2">NAD-P-binding protein</fullName>
    </submittedName>
</protein>
<reference evidence="2 3" key="1">
    <citation type="submission" date="2016-07" db="EMBL/GenBank/DDBJ databases">
        <title>Draft genome of the white-rot fungus Obba rivulosa 3A-2.</title>
        <authorList>
            <consortium name="DOE Joint Genome Institute"/>
            <person name="Miettinen O."/>
            <person name="Riley R."/>
            <person name="Acob R."/>
            <person name="Barry K."/>
            <person name="Cullen D."/>
            <person name="De Vries R."/>
            <person name="Hainaut M."/>
            <person name="Hatakka A."/>
            <person name="Henrissat B."/>
            <person name="Hilden K."/>
            <person name="Kuo R."/>
            <person name="Labutti K."/>
            <person name="Lipzen A."/>
            <person name="Makela M.R."/>
            <person name="Sandor L."/>
            <person name="Spatafora J.W."/>
            <person name="Grigoriev I.V."/>
            <person name="Hibbett D.S."/>
        </authorList>
    </citation>
    <scope>NUCLEOTIDE SEQUENCE [LARGE SCALE GENOMIC DNA]</scope>
    <source>
        <strain evidence="2 3">3A-2</strain>
    </source>
</reference>
<dbReference type="Gene3D" id="3.40.50.720">
    <property type="entry name" value="NAD(P)-binding Rossmann-like Domain"/>
    <property type="match status" value="1"/>
</dbReference>
<proteinExistence type="inferred from homology"/>
<evidence type="ECO:0000313" key="2">
    <source>
        <dbReference type="EMBL" id="OCH93557.1"/>
    </source>
</evidence>